<sequence length="102" mass="11743">MIDPEPDAIQSIRRTTRVLSIFLELFNELAAPHASWTKDGSRRNQRSVSFVAQLLSSHRRHLRQTVAVSRAAYCFLQRIFSFFRVSYILPSNNCMMISLLGV</sequence>
<reference evidence="1" key="1">
    <citation type="submission" date="2005-10" db="EMBL/GenBank/DDBJ databases">
        <authorList>
            <person name="Loftus B.J."/>
            <person name="Nene V.M."/>
            <person name="Hannick L.I."/>
            <person name="Bidwell S."/>
            <person name="Haas B."/>
            <person name="Amedeo P."/>
            <person name="Orvis J."/>
            <person name="Wortman J.R."/>
            <person name="White O.R."/>
            <person name="Salzberg S."/>
            <person name="Shumway M."/>
            <person name="Koo H."/>
            <person name="Zhao Y."/>
            <person name="Holmes M."/>
            <person name="Miller J."/>
            <person name="Schatz M."/>
            <person name="Pop M."/>
            <person name="Pai G."/>
            <person name="Utterback T."/>
            <person name="Rogers Y.-H."/>
            <person name="Kravitz S."/>
            <person name="Fraser C.M."/>
        </authorList>
    </citation>
    <scope>NUCLEOTIDE SEQUENCE</scope>
    <source>
        <strain evidence="1">Liverpool</strain>
    </source>
</reference>
<gene>
    <name evidence="1" type="ORF">AaeL_AAEL008937</name>
</gene>
<reference evidence="1" key="2">
    <citation type="journal article" date="2007" name="Science">
        <title>Genome sequence of Aedes aegypti, a major arbovirus vector.</title>
        <authorList>
            <person name="Nene V."/>
            <person name="Wortman J.R."/>
            <person name="Lawson D."/>
            <person name="Haas B."/>
            <person name="Kodira C."/>
            <person name="Tu Z.J."/>
            <person name="Loftus B."/>
            <person name="Xi Z."/>
            <person name="Megy K."/>
            <person name="Grabherr M."/>
            <person name="Ren Q."/>
            <person name="Zdobnov E.M."/>
            <person name="Lobo N.F."/>
            <person name="Campbell K.S."/>
            <person name="Brown S.E."/>
            <person name="Bonaldo M.F."/>
            <person name="Zhu J."/>
            <person name="Sinkins S.P."/>
            <person name="Hogenkamp D.G."/>
            <person name="Amedeo P."/>
            <person name="Arensburger P."/>
            <person name="Atkinson P.W."/>
            <person name="Bidwell S."/>
            <person name="Biedler J."/>
            <person name="Birney E."/>
            <person name="Bruggner R.V."/>
            <person name="Costas J."/>
            <person name="Coy M.R."/>
            <person name="Crabtree J."/>
            <person name="Crawford M."/>
            <person name="Debruyn B."/>
            <person name="Decaprio D."/>
            <person name="Eiglmeier K."/>
            <person name="Eisenstadt E."/>
            <person name="El-Dorry H."/>
            <person name="Gelbart W.M."/>
            <person name="Gomes S.L."/>
            <person name="Hammond M."/>
            <person name="Hannick L.I."/>
            <person name="Hogan J.R."/>
            <person name="Holmes M.H."/>
            <person name="Jaffe D."/>
            <person name="Johnston J.S."/>
            <person name="Kennedy R.C."/>
            <person name="Koo H."/>
            <person name="Kravitz S."/>
            <person name="Kriventseva E.V."/>
            <person name="Kulp D."/>
            <person name="Labutti K."/>
            <person name="Lee E."/>
            <person name="Li S."/>
            <person name="Lovin D.D."/>
            <person name="Mao C."/>
            <person name="Mauceli E."/>
            <person name="Menck C.F."/>
            <person name="Miller J.R."/>
            <person name="Montgomery P."/>
            <person name="Mori A."/>
            <person name="Nascimento A.L."/>
            <person name="Naveira H.F."/>
            <person name="Nusbaum C."/>
            <person name="O'leary S."/>
            <person name="Orvis J."/>
            <person name="Pertea M."/>
            <person name="Quesneville H."/>
            <person name="Reidenbach K.R."/>
            <person name="Rogers Y.H."/>
            <person name="Roth C.W."/>
            <person name="Schneider J.R."/>
            <person name="Schatz M."/>
            <person name="Shumway M."/>
            <person name="Stanke M."/>
            <person name="Stinson E.O."/>
            <person name="Tubio J.M."/>
            <person name="Vanzee J.P."/>
            <person name="Verjovski-Almeida S."/>
            <person name="Werner D."/>
            <person name="White O."/>
            <person name="Wyder S."/>
            <person name="Zeng Q."/>
            <person name="Zhao Q."/>
            <person name="Zhao Y."/>
            <person name="Hill C.A."/>
            <person name="Raikhel A.S."/>
            <person name="Soares M.B."/>
            <person name="Knudson D.L."/>
            <person name="Lee N.H."/>
            <person name="Galagan J."/>
            <person name="Salzberg S.L."/>
            <person name="Paulsen I.T."/>
            <person name="Dimopoulos G."/>
            <person name="Collins F.H."/>
            <person name="Birren B."/>
            <person name="Fraser-Liggett C.M."/>
            <person name="Severson D.W."/>
        </authorList>
    </citation>
    <scope>NUCLEOTIDE SEQUENCE [LARGE SCALE GENOMIC DNA]</scope>
    <source>
        <strain evidence="1">Liverpool</strain>
    </source>
</reference>
<dbReference type="PaxDb" id="7159-AAEL008937-PA"/>
<proteinExistence type="predicted"/>
<reference evidence="1" key="3">
    <citation type="submission" date="2012-09" db="EMBL/GenBank/DDBJ databases">
        <authorList>
            <consortium name="VectorBase"/>
        </authorList>
    </citation>
    <scope>NUCLEOTIDE SEQUENCE</scope>
    <source>
        <strain evidence="1">Liverpool</strain>
    </source>
</reference>
<accession>Q16XA8</accession>
<name>Q16XA8_AEDAE</name>
<evidence type="ECO:0000313" key="1">
    <source>
        <dbReference type="EMBL" id="EAT39242.1"/>
    </source>
</evidence>
<dbReference type="EMBL" id="CH477544">
    <property type="protein sequence ID" value="EAT39242.1"/>
    <property type="molecule type" value="Genomic_DNA"/>
</dbReference>
<evidence type="ECO:0000313" key="2">
    <source>
        <dbReference type="Proteomes" id="UP000682892"/>
    </source>
</evidence>
<dbReference type="AlphaFoldDB" id="Q16XA8"/>
<protein>
    <submittedName>
        <fullName evidence="1">AAEL008937-PA</fullName>
    </submittedName>
</protein>
<dbReference type="HOGENOM" id="CLU_2279768_0_0_1"/>
<organism evidence="1 2">
    <name type="scientific">Aedes aegypti</name>
    <name type="common">Yellowfever mosquito</name>
    <name type="synonym">Culex aegypti</name>
    <dbReference type="NCBI Taxonomy" id="7159"/>
    <lineage>
        <taxon>Eukaryota</taxon>
        <taxon>Metazoa</taxon>
        <taxon>Ecdysozoa</taxon>
        <taxon>Arthropoda</taxon>
        <taxon>Hexapoda</taxon>
        <taxon>Insecta</taxon>
        <taxon>Pterygota</taxon>
        <taxon>Neoptera</taxon>
        <taxon>Endopterygota</taxon>
        <taxon>Diptera</taxon>
        <taxon>Nematocera</taxon>
        <taxon>Culicoidea</taxon>
        <taxon>Culicidae</taxon>
        <taxon>Culicinae</taxon>
        <taxon>Aedini</taxon>
        <taxon>Aedes</taxon>
        <taxon>Stegomyia</taxon>
    </lineage>
</organism>
<dbReference type="Proteomes" id="UP000682892">
    <property type="component" value="Chromosome 3"/>
</dbReference>